<keyword evidence="1 5" id="KW-1003">Cell membrane</keyword>
<evidence type="ECO:0000256" key="2">
    <source>
        <dbReference type="ARBA" id="ARBA00022692"/>
    </source>
</evidence>
<evidence type="ECO:0000256" key="1">
    <source>
        <dbReference type="ARBA" id="ARBA00022475"/>
    </source>
</evidence>
<dbReference type="AlphaFoldDB" id="A0AAU7NWT2"/>
<dbReference type="KEGG" id="mech:Q9L42_004575"/>
<evidence type="ECO:0000256" key="3">
    <source>
        <dbReference type="ARBA" id="ARBA00022989"/>
    </source>
</evidence>
<reference evidence="6 7" key="1">
    <citation type="journal article" date="2024" name="Microbiology">
        <title>Methylomarinum rosea sp. nov., a novel halophilic methanotrophic bacterium from the hypersaline Lake Elton.</title>
        <authorList>
            <person name="Suleimanov R.Z."/>
            <person name="Oshkin I.Y."/>
            <person name="Danilova O.V."/>
            <person name="Suzina N.E."/>
            <person name="Dedysh S.N."/>
        </authorList>
    </citation>
    <scope>NUCLEOTIDE SEQUENCE [LARGE SCALE GENOMIC DNA]</scope>
    <source>
        <strain evidence="6 7">Ch1-1</strain>
    </source>
</reference>
<evidence type="ECO:0000313" key="6">
    <source>
        <dbReference type="EMBL" id="XBS21404.1"/>
    </source>
</evidence>
<comment type="similarity">
    <text evidence="5">Belongs to the UPF0391 family.</text>
</comment>
<protein>
    <recommendedName>
        <fullName evidence="5">UPF0391 membrane protein Q9L42_004575</fullName>
    </recommendedName>
</protein>
<dbReference type="HAMAP" id="MF_01361">
    <property type="entry name" value="UPF0391"/>
    <property type="match status" value="1"/>
</dbReference>
<dbReference type="EMBL" id="CP157743">
    <property type="protein sequence ID" value="XBS21404.1"/>
    <property type="molecule type" value="Genomic_DNA"/>
</dbReference>
<keyword evidence="4 5" id="KW-0472">Membrane</keyword>
<evidence type="ECO:0000313" key="7">
    <source>
        <dbReference type="Proteomes" id="UP001225378"/>
    </source>
</evidence>
<dbReference type="Pfam" id="PF07043">
    <property type="entry name" value="DUF1328"/>
    <property type="match status" value="1"/>
</dbReference>
<feature type="transmembrane region" description="Helical" evidence="5">
    <location>
        <begin position="29"/>
        <end position="45"/>
    </location>
</feature>
<organism evidence="6 7">
    <name type="scientific">Methylomarinum roseum</name>
    <dbReference type="NCBI Taxonomy" id="3067653"/>
    <lineage>
        <taxon>Bacteria</taxon>
        <taxon>Pseudomonadati</taxon>
        <taxon>Pseudomonadota</taxon>
        <taxon>Gammaproteobacteria</taxon>
        <taxon>Methylococcales</taxon>
        <taxon>Methylococcaceae</taxon>
        <taxon>Methylomarinum</taxon>
    </lineage>
</organism>
<accession>A0AAU7NWT2</accession>
<gene>
    <name evidence="6" type="ORF">Q9L42_004575</name>
</gene>
<name>A0AAU7NWT2_9GAMM</name>
<dbReference type="InterPro" id="IPR009760">
    <property type="entry name" value="DUF1328"/>
</dbReference>
<keyword evidence="3 5" id="KW-1133">Transmembrane helix</keyword>
<evidence type="ECO:0000256" key="5">
    <source>
        <dbReference type="HAMAP-Rule" id="MF_01361"/>
    </source>
</evidence>
<proteinExistence type="inferred from homology"/>
<sequence>MLRWAFIFLIAAIFGFGDVAAVATEAARILFFVFLALFIMTPVFVRRHPSLEQTLWIFGNF</sequence>
<keyword evidence="2 5" id="KW-0812">Transmembrane</keyword>
<evidence type="ECO:0000256" key="4">
    <source>
        <dbReference type="ARBA" id="ARBA00023136"/>
    </source>
</evidence>
<comment type="subcellular location">
    <subcellularLocation>
        <location evidence="5">Cell membrane</location>
        <topology evidence="5">Single-pass membrane protein</topology>
    </subcellularLocation>
</comment>
<keyword evidence="7" id="KW-1185">Reference proteome</keyword>
<dbReference type="GO" id="GO:0005886">
    <property type="term" value="C:plasma membrane"/>
    <property type="evidence" value="ECO:0007669"/>
    <property type="project" value="UniProtKB-SubCell"/>
</dbReference>
<dbReference type="Proteomes" id="UP001225378">
    <property type="component" value="Chromosome"/>
</dbReference>
<dbReference type="RefSeq" id="WP_305909609.1">
    <property type="nucleotide sequence ID" value="NZ_CP157743.1"/>
</dbReference>